<feature type="non-terminal residue" evidence="8">
    <location>
        <position position="91"/>
    </location>
</feature>
<evidence type="ECO:0000256" key="4">
    <source>
        <dbReference type="ARBA" id="ARBA00022989"/>
    </source>
</evidence>
<keyword evidence="3 6" id="KW-0812">Transmembrane</keyword>
<proteinExistence type="predicted"/>
<evidence type="ECO:0000313" key="8">
    <source>
        <dbReference type="EMBL" id="NEA20478.1"/>
    </source>
</evidence>
<evidence type="ECO:0000256" key="6">
    <source>
        <dbReference type="SAM" id="Phobius"/>
    </source>
</evidence>
<dbReference type="InterPro" id="IPR003838">
    <property type="entry name" value="ABC3_permease_C"/>
</dbReference>
<organism evidence="8 9">
    <name type="scientific">Streptomyces halstedii</name>
    <dbReference type="NCBI Taxonomy" id="1944"/>
    <lineage>
        <taxon>Bacteria</taxon>
        <taxon>Bacillati</taxon>
        <taxon>Actinomycetota</taxon>
        <taxon>Actinomycetes</taxon>
        <taxon>Kitasatosporales</taxon>
        <taxon>Streptomycetaceae</taxon>
        <taxon>Streptomyces</taxon>
    </lineage>
</organism>
<comment type="subcellular location">
    <subcellularLocation>
        <location evidence="1">Cell membrane</location>
        <topology evidence="1">Multi-pass membrane protein</topology>
    </subcellularLocation>
</comment>
<protein>
    <submittedName>
        <fullName evidence="8">ABC transporter permease</fullName>
    </submittedName>
</protein>
<evidence type="ECO:0000256" key="1">
    <source>
        <dbReference type="ARBA" id="ARBA00004651"/>
    </source>
</evidence>
<keyword evidence="2" id="KW-1003">Cell membrane</keyword>
<dbReference type="RefSeq" id="WP_331254546.1">
    <property type="nucleotide sequence ID" value="NZ_JAAGLQ010000721.1"/>
</dbReference>
<feature type="domain" description="ABC3 transporter permease C-terminal" evidence="7">
    <location>
        <begin position="2"/>
        <end position="90"/>
    </location>
</feature>
<evidence type="ECO:0000256" key="3">
    <source>
        <dbReference type="ARBA" id="ARBA00022692"/>
    </source>
</evidence>
<feature type="non-terminal residue" evidence="8">
    <location>
        <position position="1"/>
    </location>
</feature>
<comment type="caution">
    <text evidence="8">The sequence shown here is derived from an EMBL/GenBank/DDBJ whole genome shotgun (WGS) entry which is preliminary data.</text>
</comment>
<reference evidence="8 9" key="1">
    <citation type="submission" date="2020-01" db="EMBL/GenBank/DDBJ databases">
        <title>Insect and environment-associated Actinomycetes.</title>
        <authorList>
            <person name="Currrie C."/>
            <person name="Chevrette M."/>
            <person name="Carlson C."/>
            <person name="Stubbendieck R."/>
            <person name="Wendt-Pienkowski E."/>
        </authorList>
    </citation>
    <scope>NUCLEOTIDE SEQUENCE [LARGE SCALE GENOMIC DNA]</scope>
    <source>
        <strain evidence="8 9">SID11342</strain>
    </source>
</reference>
<evidence type="ECO:0000313" key="9">
    <source>
        <dbReference type="Proteomes" id="UP000471293"/>
    </source>
</evidence>
<dbReference type="EMBL" id="JAAGLQ010000721">
    <property type="protein sequence ID" value="NEA20478.1"/>
    <property type="molecule type" value="Genomic_DNA"/>
</dbReference>
<dbReference type="Proteomes" id="UP000471293">
    <property type="component" value="Unassembled WGS sequence"/>
</dbReference>
<feature type="transmembrane region" description="Helical" evidence="6">
    <location>
        <begin position="74"/>
        <end position="90"/>
    </location>
</feature>
<name>A0A6N9UA29_STRHA</name>
<feature type="transmembrane region" description="Helical" evidence="6">
    <location>
        <begin position="39"/>
        <end position="62"/>
    </location>
</feature>
<dbReference type="GO" id="GO:0005886">
    <property type="term" value="C:plasma membrane"/>
    <property type="evidence" value="ECO:0007669"/>
    <property type="project" value="UniProtKB-SubCell"/>
</dbReference>
<dbReference type="Pfam" id="PF02687">
    <property type="entry name" value="FtsX"/>
    <property type="match status" value="1"/>
</dbReference>
<keyword evidence="4 6" id="KW-1133">Transmembrane helix</keyword>
<keyword evidence="5 6" id="KW-0472">Membrane</keyword>
<sequence length="91" mass="8965">ASTLTQAVHQRSGELALLRAVGASPRQLRSAVGREAGRVAAVAAAVGGLGALPLGLLMRSLLETEALVLPVPPWLPLAAGAAGALLVALAA</sequence>
<evidence type="ECO:0000256" key="2">
    <source>
        <dbReference type="ARBA" id="ARBA00022475"/>
    </source>
</evidence>
<evidence type="ECO:0000259" key="7">
    <source>
        <dbReference type="Pfam" id="PF02687"/>
    </source>
</evidence>
<evidence type="ECO:0000256" key="5">
    <source>
        <dbReference type="ARBA" id="ARBA00023136"/>
    </source>
</evidence>
<accession>A0A6N9UA29</accession>
<gene>
    <name evidence="8" type="ORF">G3I29_34590</name>
</gene>
<dbReference type="AlphaFoldDB" id="A0A6N9UA29"/>